<comment type="caution">
    <text evidence="2">The sequence shown here is derived from an EMBL/GenBank/DDBJ whole genome shotgun (WGS) entry which is preliminary data.</text>
</comment>
<name>A0A9D9EA81_9SPIR</name>
<dbReference type="InterPro" id="IPR036856">
    <property type="entry name" value="Ald_Oxase/Xan_DH_a/b_sf"/>
</dbReference>
<evidence type="ECO:0000313" key="2">
    <source>
        <dbReference type="EMBL" id="MBO8443050.1"/>
    </source>
</evidence>
<dbReference type="GO" id="GO:0016491">
    <property type="term" value="F:oxidoreductase activity"/>
    <property type="evidence" value="ECO:0007669"/>
    <property type="project" value="InterPro"/>
</dbReference>
<dbReference type="PANTHER" id="PTHR45444">
    <property type="entry name" value="XANTHINE DEHYDROGENASE"/>
    <property type="match status" value="1"/>
</dbReference>
<reference evidence="2" key="1">
    <citation type="submission" date="2020-10" db="EMBL/GenBank/DDBJ databases">
        <authorList>
            <person name="Gilroy R."/>
        </authorList>
    </citation>
    <scope>NUCLEOTIDE SEQUENCE</scope>
    <source>
        <strain evidence="2">11167</strain>
    </source>
</reference>
<dbReference type="Pfam" id="PF02738">
    <property type="entry name" value="MoCoBD_1"/>
    <property type="match status" value="1"/>
</dbReference>
<feature type="domain" description="Aldehyde oxidase/xanthine dehydrogenase first molybdopterin binding" evidence="1">
    <location>
        <begin position="155"/>
        <end position="334"/>
    </location>
</feature>
<dbReference type="SUPFAM" id="SSF54665">
    <property type="entry name" value="CO dehydrogenase molybdoprotein N-domain-like"/>
    <property type="match status" value="1"/>
</dbReference>
<dbReference type="Gene3D" id="3.30.365.10">
    <property type="entry name" value="Aldehyde oxidase/xanthine dehydrogenase, molybdopterin binding domain"/>
    <property type="match status" value="2"/>
</dbReference>
<dbReference type="AlphaFoldDB" id="A0A9D9EA81"/>
<sequence>MAEHMRASQSKSTKFYGTLVVCPTPGVRIVKIDEPSLGERYFTLRRSDFPQEAVLSICGGTMPVLSEEKIVYEGQPVLALFGPDSESVVLMARQFALETAPLEKEEALDLDEGAVNEITIGTPPASLEGLREVAGNIHFKGITQPSPARVECECWQEGEKLHVELPTQWPALVATNLARILSMAPTDVVVHQMPCSPDADEYLIQPTLMAIVCAMAALKAGVPTVLSWNVSSVRPDITVTRRTWCDDEGHLVSEECRLDASLGAFQIEDEEFIRQSMAGLVPNYDVPHFHAVVTTHRSATMPSVFHGGAGYSQALASVEAHATDLARTFETPPSSWKALHLKVRRPFTDYMPSVELDELNALVDMIDAESDFKRKWASYSTQTDEFSVLPFNRGIGLATGISIAGFSTSYAKEHPASAKLTLTEKHNVTLLTSFPERDGWSEGVKRAVMQEVDLTGDKDVIILDNDGCQIDSGPAILDRQRGQFPYQLSQACIRLNLEGKGEDAHLPWSQIFNCDESLMPCEFEPRGMAALIVELRLDDIDFQPVALGAWVAATYGTLDDQKTVKAQIRHAVVRALRQSGIALSCEASRPFKVEMHLSQDSSLKASSLDQALDALARSATLSALRQCLSHIEPVLPTSPAQMEKAVMNRGGQE</sequence>
<dbReference type="GO" id="GO:0005506">
    <property type="term" value="F:iron ion binding"/>
    <property type="evidence" value="ECO:0007669"/>
    <property type="project" value="InterPro"/>
</dbReference>
<evidence type="ECO:0000259" key="1">
    <source>
        <dbReference type="Pfam" id="PF02738"/>
    </source>
</evidence>
<dbReference type="PANTHER" id="PTHR45444:SF3">
    <property type="entry name" value="XANTHINE DEHYDROGENASE"/>
    <property type="match status" value="1"/>
</dbReference>
<evidence type="ECO:0000313" key="3">
    <source>
        <dbReference type="Proteomes" id="UP000823633"/>
    </source>
</evidence>
<proteinExistence type="predicted"/>
<dbReference type="EMBL" id="JADIMU010000030">
    <property type="protein sequence ID" value="MBO8443050.1"/>
    <property type="molecule type" value="Genomic_DNA"/>
</dbReference>
<dbReference type="InterPro" id="IPR037165">
    <property type="entry name" value="AldOxase/xan_DH_Mopterin-bd_sf"/>
</dbReference>
<dbReference type="Proteomes" id="UP000823633">
    <property type="component" value="Unassembled WGS sequence"/>
</dbReference>
<organism evidence="2 3">
    <name type="scientific">Candidatus Aphodenecus pullistercoris</name>
    <dbReference type="NCBI Taxonomy" id="2840669"/>
    <lineage>
        <taxon>Bacteria</taxon>
        <taxon>Pseudomonadati</taxon>
        <taxon>Spirochaetota</taxon>
        <taxon>Spirochaetia</taxon>
        <taxon>Spirochaetales</taxon>
        <taxon>Candidatus Aphodenecus</taxon>
    </lineage>
</organism>
<accession>A0A9D9EA81</accession>
<reference evidence="2" key="2">
    <citation type="journal article" date="2021" name="PeerJ">
        <title>Extensive microbial diversity within the chicken gut microbiome revealed by metagenomics and culture.</title>
        <authorList>
            <person name="Gilroy R."/>
            <person name="Ravi A."/>
            <person name="Getino M."/>
            <person name="Pursley I."/>
            <person name="Horton D.L."/>
            <person name="Alikhan N.F."/>
            <person name="Baker D."/>
            <person name="Gharbi K."/>
            <person name="Hall N."/>
            <person name="Watson M."/>
            <person name="Adriaenssens E.M."/>
            <person name="Foster-Nyarko E."/>
            <person name="Jarju S."/>
            <person name="Secka A."/>
            <person name="Antonio M."/>
            <person name="Oren A."/>
            <person name="Chaudhuri R.R."/>
            <person name="La Ragione R."/>
            <person name="Hildebrand F."/>
            <person name="Pallen M.J."/>
        </authorList>
    </citation>
    <scope>NUCLEOTIDE SEQUENCE</scope>
    <source>
        <strain evidence="2">11167</strain>
    </source>
</reference>
<dbReference type="InterPro" id="IPR008274">
    <property type="entry name" value="AldOxase/xan_DH_MoCoBD1"/>
</dbReference>
<dbReference type="SUPFAM" id="SSF56003">
    <property type="entry name" value="Molybdenum cofactor-binding domain"/>
    <property type="match status" value="1"/>
</dbReference>
<dbReference type="InterPro" id="IPR016208">
    <property type="entry name" value="Ald_Oxase/xanthine_DH-like"/>
</dbReference>
<protein>
    <submittedName>
        <fullName evidence="2">Molybdopterin-dependent oxidoreductase</fullName>
    </submittedName>
</protein>
<gene>
    <name evidence="2" type="ORF">IAC42_04750</name>
</gene>